<evidence type="ECO:0000313" key="4">
    <source>
        <dbReference type="Proteomes" id="UP000242087"/>
    </source>
</evidence>
<feature type="transmembrane region" description="Helical" evidence="2">
    <location>
        <begin position="46"/>
        <end position="64"/>
    </location>
</feature>
<keyword evidence="2" id="KW-0472">Membrane</keyword>
<name>A0A2T4D6E9_9GAMM</name>
<accession>A0A2T4D6E9</accession>
<evidence type="ECO:0000256" key="1">
    <source>
        <dbReference type="SAM" id="MobiDB-lite"/>
    </source>
</evidence>
<sequence>MLELPTWADYLASFFIIIGASFAAVGSYGLLRLPDFMTRLHAPTKNTTLGVGGIILGSIVYFSVSDSLSLHELLIAIFLFMTAPISAHLLAKAGLHLEYKMISSTRDLREHPEDYSDKSQHTAKERDSERSD</sequence>
<feature type="transmembrane region" description="Helical" evidence="2">
    <location>
        <begin position="70"/>
        <end position="91"/>
    </location>
</feature>
<feature type="transmembrane region" description="Helical" evidence="2">
    <location>
        <begin position="12"/>
        <end position="34"/>
    </location>
</feature>
<protein>
    <submittedName>
        <fullName evidence="3">Na+/H+ antiporter subunit G</fullName>
    </submittedName>
</protein>
<feature type="region of interest" description="Disordered" evidence="1">
    <location>
        <begin position="107"/>
        <end position="132"/>
    </location>
</feature>
<dbReference type="PANTHER" id="PTHR34703">
    <property type="entry name" value="ANTIPORTER SUBUNIT MNHG2-RELATED"/>
    <property type="match status" value="1"/>
</dbReference>
<comment type="caution">
    <text evidence="3">The sequence shown here is derived from an EMBL/GenBank/DDBJ whole genome shotgun (WGS) entry which is preliminary data.</text>
</comment>
<organism evidence="3 4">
    <name type="scientific">Pseudidiomarina aestuarii</name>
    <dbReference type="NCBI Taxonomy" id="624146"/>
    <lineage>
        <taxon>Bacteria</taxon>
        <taxon>Pseudomonadati</taxon>
        <taxon>Pseudomonadota</taxon>
        <taxon>Gammaproteobacteria</taxon>
        <taxon>Alteromonadales</taxon>
        <taxon>Idiomarinaceae</taxon>
        <taxon>Pseudidiomarina</taxon>
    </lineage>
</organism>
<keyword evidence="2" id="KW-1133">Transmembrane helix</keyword>
<evidence type="ECO:0000313" key="3">
    <source>
        <dbReference type="EMBL" id="PTB89395.1"/>
    </source>
</evidence>
<gene>
    <name evidence="3" type="ORF">C9927_01965</name>
</gene>
<evidence type="ECO:0000256" key="2">
    <source>
        <dbReference type="SAM" id="Phobius"/>
    </source>
</evidence>
<dbReference type="Proteomes" id="UP000242087">
    <property type="component" value="Unassembled WGS sequence"/>
</dbReference>
<dbReference type="AlphaFoldDB" id="A0A2T4D6E9"/>
<reference evidence="3 4" key="1">
    <citation type="submission" date="2018-03" db="EMBL/GenBank/DDBJ databases">
        <title>Cross-interface Injection: A General Nanoliter Liquid Handling Method Applied to Single Cells Genome Amplification Automated Nanoliter Liquid Handling Applied to Single Cell Multiple Displacement Amplification.</title>
        <authorList>
            <person name="Yun J."/>
            <person name="Xu P."/>
            <person name="Xu J."/>
            <person name="Dai X."/>
            <person name="Wang Y."/>
            <person name="Zheng X."/>
            <person name="Cao C."/>
            <person name="Yi Q."/>
            <person name="Zhu Y."/>
            <person name="Wang L."/>
            <person name="Dong Z."/>
            <person name="Huang Y."/>
            <person name="Huang L."/>
            <person name="Du W."/>
        </authorList>
    </citation>
    <scope>NUCLEOTIDE SEQUENCE [LARGE SCALE GENOMIC DNA]</scope>
    <source>
        <strain evidence="3 4">A12-4</strain>
    </source>
</reference>
<dbReference type="NCBIfam" id="NF009316">
    <property type="entry name" value="PRK12674.1-5"/>
    <property type="match status" value="1"/>
</dbReference>
<proteinExistence type="predicted"/>
<dbReference type="GO" id="GO:0015385">
    <property type="term" value="F:sodium:proton antiporter activity"/>
    <property type="evidence" value="ECO:0007669"/>
    <property type="project" value="TreeGrafter"/>
</dbReference>
<dbReference type="NCBIfam" id="TIGR01300">
    <property type="entry name" value="CPA3_mnhG_phaG"/>
    <property type="match status" value="1"/>
</dbReference>
<dbReference type="RefSeq" id="WP_417658003.1">
    <property type="nucleotide sequence ID" value="NZ_JBLXDX010000009.1"/>
</dbReference>
<dbReference type="Pfam" id="PF03334">
    <property type="entry name" value="PhaG_MnhG_YufB"/>
    <property type="match status" value="1"/>
</dbReference>
<keyword evidence="2" id="KW-0812">Transmembrane</keyword>
<dbReference type="EMBL" id="PYVF01000017">
    <property type="protein sequence ID" value="PTB89395.1"/>
    <property type="molecule type" value="Genomic_DNA"/>
</dbReference>
<dbReference type="InterPro" id="IPR005133">
    <property type="entry name" value="PhaG_MnhG_YufB"/>
</dbReference>
<dbReference type="PANTHER" id="PTHR34703:SF1">
    <property type="entry name" value="ANTIPORTER SUBUNIT MNHG2-RELATED"/>
    <property type="match status" value="1"/>
</dbReference>